<evidence type="ECO:0000256" key="3">
    <source>
        <dbReference type="PROSITE-ProRule" id="PRU00176"/>
    </source>
</evidence>
<dbReference type="AlphaFoldDB" id="A0A5J4X4E2"/>
<comment type="subcellular location">
    <subcellularLocation>
        <location evidence="1">Nucleus</location>
    </subcellularLocation>
</comment>
<dbReference type="InterPro" id="IPR035979">
    <property type="entry name" value="RBD_domain_sf"/>
</dbReference>
<dbReference type="SUPFAM" id="SSF54928">
    <property type="entry name" value="RNA-binding domain, RBD"/>
    <property type="match status" value="2"/>
</dbReference>
<dbReference type="GO" id="GO:0005654">
    <property type="term" value="C:nucleoplasm"/>
    <property type="evidence" value="ECO:0007669"/>
    <property type="project" value="TreeGrafter"/>
</dbReference>
<evidence type="ECO:0000259" key="4">
    <source>
        <dbReference type="PROSITE" id="PS50102"/>
    </source>
</evidence>
<dbReference type="PANTHER" id="PTHR48033">
    <property type="entry name" value="RNA-BINDING (RRM/RBD/RNP MOTIFS) FAMILY PROTEIN"/>
    <property type="match status" value="1"/>
</dbReference>
<protein>
    <recommendedName>
        <fullName evidence="4">RRM domain-containing protein</fullName>
    </recommendedName>
</protein>
<keyword evidence="3" id="KW-0694">RNA-binding</keyword>
<evidence type="ECO:0000256" key="1">
    <source>
        <dbReference type="ARBA" id="ARBA00004123"/>
    </source>
</evidence>
<dbReference type="InterPro" id="IPR012677">
    <property type="entry name" value="Nucleotide-bd_a/b_plait_sf"/>
</dbReference>
<evidence type="ECO:0000313" key="5">
    <source>
        <dbReference type="EMBL" id="KAA6401652.1"/>
    </source>
</evidence>
<dbReference type="Pfam" id="PF00076">
    <property type="entry name" value="RRM_1"/>
    <property type="match status" value="2"/>
</dbReference>
<reference evidence="5 6" key="1">
    <citation type="submission" date="2019-03" db="EMBL/GenBank/DDBJ databases">
        <title>Single cell metagenomics reveals metabolic interactions within the superorganism composed of flagellate Streblomastix strix and complex community of Bacteroidetes bacteria on its surface.</title>
        <authorList>
            <person name="Treitli S.C."/>
            <person name="Kolisko M."/>
            <person name="Husnik F."/>
            <person name="Keeling P."/>
            <person name="Hampl V."/>
        </authorList>
    </citation>
    <scope>NUCLEOTIDE SEQUENCE [LARGE SCALE GENOMIC DNA]</scope>
    <source>
        <strain evidence="5">ST1C</strain>
    </source>
</reference>
<comment type="caution">
    <text evidence="5">The sequence shown here is derived from an EMBL/GenBank/DDBJ whole genome shotgun (WGS) entry which is preliminary data.</text>
</comment>
<proteinExistence type="predicted"/>
<dbReference type="GO" id="GO:0003723">
    <property type="term" value="F:RNA binding"/>
    <property type="evidence" value="ECO:0007669"/>
    <property type="project" value="UniProtKB-UniRule"/>
</dbReference>
<dbReference type="InterPro" id="IPR000504">
    <property type="entry name" value="RRM_dom"/>
</dbReference>
<dbReference type="SMART" id="SM00360">
    <property type="entry name" value="RRM"/>
    <property type="match status" value="3"/>
</dbReference>
<dbReference type="Gene3D" id="3.30.70.330">
    <property type="match status" value="3"/>
</dbReference>
<organism evidence="5 6">
    <name type="scientific">Streblomastix strix</name>
    <dbReference type="NCBI Taxonomy" id="222440"/>
    <lineage>
        <taxon>Eukaryota</taxon>
        <taxon>Metamonada</taxon>
        <taxon>Preaxostyla</taxon>
        <taxon>Oxymonadida</taxon>
        <taxon>Streblomastigidae</taxon>
        <taxon>Streblomastix</taxon>
    </lineage>
</organism>
<name>A0A5J4X4E2_9EUKA</name>
<accession>A0A5J4X4E2</accession>
<dbReference type="Proteomes" id="UP000324800">
    <property type="component" value="Unassembled WGS sequence"/>
</dbReference>
<dbReference type="EMBL" id="SNRW01000354">
    <property type="protein sequence ID" value="KAA6401652.1"/>
    <property type="molecule type" value="Genomic_DNA"/>
</dbReference>
<dbReference type="GO" id="GO:0010468">
    <property type="term" value="P:regulation of gene expression"/>
    <property type="evidence" value="ECO:0007669"/>
    <property type="project" value="TreeGrafter"/>
</dbReference>
<evidence type="ECO:0000256" key="2">
    <source>
        <dbReference type="ARBA" id="ARBA00023242"/>
    </source>
</evidence>
<evidence type="ECO:0000313" key="6">
    <source>
        <dbReference type="Proteomes" id="UP000324800"/>
    </source>
</evidence>
<dbReference type="PROSITE" id="PS50102">
    <property type="entry name" value="RRM"/>
    <property type="match status" value="2"/>
</dbReference>
<dbReference type="OrthoDB" id="439808at2759"/>
<feature type="domain" description="RRM" evidence="4">
    <location>
        <begin position="196"/>
        <end position="271"/>
    </location>
</feature>
<dbReference type="GO" id="GO:0000785">
    <property type="term" value="C:chromatin"/>
    <property type="evidence" value="ECO:0007669"/>
    <property type="project" value="TreeGrafter"/>
</dbReference>
<dbReference type="CDD" id="cd00590">
    <property type="entry name" value="RRM_SF"/>
    <property type="match status" value="1"/>
</dbReference>
<sequence>MAEYILPGTSERTICKTGHKINPGLDYDETKRCIFILGKIHIFSDDEIWDILAKRGKLEKILLKYNIQTGSQKGFAFAVYKSEQEMDRVLAQGQIIDIRNIRIFLNKMQQSTNIMIYSIKSNVPIEKMAEEACSYGQVVNLEVMSIAGGKTLFIEYNKRLDAEQAKSGLCHRFTGKGGYEILIKWADSKILNNCLHIRFQKQLNDKSGKVVNEKSITQLFAKYGAVKRVEFLRDAQFNILGDAFVSFENNASGQVSALSFMQDLPLKTIQIGSIQCTVKLRLINETNRYCTLNTGKGNLAFS</sequence>
<feature type="domain" description="RRM" evidence="4">
    <location>
        <begin position="32"/>
        <end position="108"/>
    </location>
</feature>
<gene>
    <name evidence="5" type="ORF">EZS28_002820</name>
</gene>
<keyword evidence="2" id="KW-0539">Nucleus</keyword>
<dbReference type="PANTHER" id="PTHR48033:SF10">
    <property type="entry name" value="RNA-BINDING PROTEIN SQUID"/>
    <property type="match status" value="1"/>
</dbReference>